<feature type="non-terminal residue" evidence="1">
    <location>
        <position position="155"/>
    </location>
</feature>
<dbReference type="EMBL" id="JAAPAO010001753">
    <property type="protein sequence ID" value="KAF4648902.1"/>
    <property type="molecule type" value="Genomic_DNA"/>
</dbReference>
<dbReference type="Proteomes" id="UP000591131">
    <property type="component" value="Unassembled WGS sequence"/>
</dbReference>
<gene>
    <name evidence="1" type="ORF">FOL47_002675</name>
</gene>
<evidence type="ECO:0000313" key="2">
    <source>
        <dbReference type="Proteomes" id="UP000591131"/>
    </source>
</evidence>
<dbReference type="AlphaFoldDB" id="A0A7J6KPY0"/>
<reference evidence="1 2" key="1">
    <citation type="submission" date="2020-04" db="EMBL/GenBank/DDBJ databases">
        <title>Perkinsus chesapeaki whole genome sequence.</title>
        <authorList>
            <person name="Bogema D.R."/>
        </authorList>
    </citation>
    <scope>NUCLEOTIDE SEQUENCE [LARGE SCALE GENOMIC DNA]</scope>
    <source>
        <strain evidence="1">ATCC PRA-425</strain>
    </source>
</reference>
<evidence type="ECO:0000313" key="1">
    <source>
        <dbReference type="EMBL" id="KAF4648902.1"/>
    </source>
</evidence>
<accession>A0A7J6KPY0</accession>
<dbReference type="OrthoDB" id="191370at2759"/>
<feature type="non-terminal residue" evidence="1">
    <location>
        <position position="1"/>
    </location>
</feature>
<proteinExistence type="predicted"/>
<keyword evidence="2" id="KW-1185">Reference proteome</keyword>
<organism evidence="1 2">
    <name type="scientific">Perkinsus chesapeaki</name>
    <name type="common">Clam parasite</name>
    <name type="synonym">Perkinsus andrewsi</name>
    <dbReference type="NCBI Taxonomy" id="330153"/>
    <lineage>
        <taxon>Eukaryota</taxon>
        <taxon>Sar</taxon>
        <taxon>Alveolata</taxon>
        <taxon>Perkinsozoa</taxon>
        <taxon>Perkinsea</taxon>
        <taxon>Perkinsida</taxon>
        <taxon>Perkinsidae</taxon>
        <taxon>Perkinsus</taxon>
    </lineage>
</organism>
<comment type="caution">
    <text evidence="1">The sequence shown here is derived from an EMBL/GenBank/DDBJ whole genome shotgun (WGS) entry which is preliminary data.</text>
</comment>
<name>A0A7J6KPY0_PERCH</name>
<protein>
    <submittedName>
        <fullName evidence="1">Uncharacterized protein</fullName>
    </submittedName>
</protein>
<sequence length="155" mass="16857">VVRSTCPTVADPRIYTIHAGLECGTLMSRLTSVKECASIGPTVKEEAYEDGSDAYFGARWAYLSVEEGGADPVVADDILDLNEETGKMTLDLPGLEPDAHLHFPFIKHHWEIVNKSTGTLLVVSPGGEVVTFTQPGTNVRKLGNEYKKRPTITTP</sequence>